<sequence length="375" mass="41399">MLLSGPQPPTPSLLLPESSGEDGGGGAHDHDSSSRASAPKKRAETWVQDETLCLIALRREMDNHFNTSKSNKHLWEAISAKMREQGFDRSPTMCTDKWRNLLKEFKKARSHARSSAAAGGNGSAKMAYYKEIDDLLKRRGKTAGSPGGSGGAAKSPTPTSKIESYLQFADKGFEDANIPFGPVEASGRSLLSVDDRLEPDRNQVGLTTVDAVATNGVNTWNWRDTSTNGGDNQGTYGGRVILVKWGDYTKRIGIDGTAEAIKEAIKSAFGLRTRRAFWLEDEDEVVRSLDRDMPVGIYALHLDNGITIKICTLEDAERMTVRTEDKTFYTEDDFRDFLSRRGWTLLREYSGYRVADTLDDLRPGAIYQGMGSLVD</sequence>
<keyword evidence="2" id="KW-1185">Reference proteome</keyword>
<reference evidence="1" key="2">
    <citation type="submission" date="2025-09" db="UniProtKB">
        <authorList>
            <consortium name="EnsemblPlants"/>
        </authorList>
    </citation>
    <scope>IDENTIFICATION</scope>
</reference>
<dbReference type="EnsemblPlants" id="AVESA.00010b.r2.2CG0306510.1">
    <property type="protein sequence ID" value="AVESA.00010b.r2.2CG0306510.1.CDS"/>
    <property type="gene ID" value="AVESA.00010b.r2.2CG0306510"/>
</dbReference>
<name>A0ACD5USN5_AVESA</name>
<dbReference type="Proteomes" id="UP001732700">
    <property type="component" value="Chromosome 2C"/>
</dbReference>
<evidence type="ECO:0000313" key="2">
    <source>
        <dbReference type="Proteomes" id="UP001732700"/>
    </source>
</evidence>
<proteinExistence type="predicted"/>
<protein>
    <submittedName>
        <fullName evidence="1">Uncharacterized protein</fullName>
    </submittedName>
</protein>
<accession>A0ACD5USN5</accession>
<evidence type="ECO:0000313" key="1">
    <source>
        <dbReference type="EnsemblPlants" id="AVESA.00010b.r2.2CG0306510.1.CDS"/>
    </source>
</evidence>
<organism evidence="1 2">
    <name type="scientific">Avena sativa</name>
    <name type="common">Oat</name>
    <dbReference type="NCBI Taxonomy" id="4498"/>
    <lineage>
        <taxon>Eukaryota</taxon>
        <taxon>Viridiplantae</taxon>
        <taxon>Streptophyta</taxon>
        <taxon>Embryophyta</taxon>
        <taxon>Tracheophyta</taxon>
        <taxon>Spermatophyta</taxon>
        <taxon>Magnoliopsida</taxon>
        <taxon>Liliopsida</taxon>
        <taxon>Poales</taxon>
        <taxon>Poaceae</taxon>
        <taxon>BOP clade</taxon>
        <taxon>Pooideae</taxon>
        <taxon>Poodae</taxon>
        <taxon>Poeae</taxon>
        <taxon>Poeae Chloroplast Group 1 (Aveneae type)</taxon>
        <taxon>Aveninae</taxon>
        <taxon>Avena</taxon>
    </lineage>
</organism>
<reference evidence="1" key="1">
    <citation type="submission" date="2021-05" db="EMBL/GenBank/DDBJ databases">
        <authorList>
            <person name="Scholz U."/>
            <person name="Mascher M."/>
            <person name="Fiebig A."/>
        </authorList>
    </citation>
    <scope>NUCLEOTIDE SEQUENCE [LARGE SCALE GENOMIC DNA]</scope>
</reference>